<proteinExistence type="predicted"/>
<dbReference type="Proteomes" id="UP000286415">
    <property type="component" value="Unassembled WGS sequence"/>
</dbReference>
<evidence type="ECO:0000313" key="2">
    <source>
        <dbReference type="Proteomes" id="UP000286415"/>
    </source>
</evidence>
<accession>A0A3R7JQ04</accession>
<reference evidence="1 2" key="1">
    <citation type="journal article" date="2018" name="Biotechnol. Adv.">
        <title>Improved genomic resources and new bioinformatic workflow for the carcinogenic parasite Clonorchis sinensis: Biotechnological implications.</title>
        <authorList>
            <person name="Wang D."/>
            <person name="Korhonen P.K."/>
            <person name="Gasser R.B."/>
            <person name="Young N.D."/>
        </authorList>
    </citation>
    <scope>NUCLEOTIDE SEQUENCE [LARGE SCALE GENOMIC DNA]</scope>
    <source>
        <strain evidence="1">Cs-k2</strain>
    </source>
</reference>
<comment type="caution">
    <text evidence="1">The sequence shown here is derived from an EMBL/GenBank/DDBJ whole genome shotgun (WGS) entry which is preliminary data.</text>
</comment>
<sequence length="239" mass="27083">MSVGARWLKWLGRESTDRKIRGSNPTSVSRLPLSRLGQPGNIPALVLPSGGIATRPRKGVTAERLVSVQNAPELCERNTSFVFSDIRMRVHKELSKSFRKQSGVRQGCPLFSFLFKFVIKALEFVERFTYPGGCISSDFSVADEANARNCKARVALANLRHLWRIYGGMSMNLKEQWRKQGGGQPLTWQRDRKETTKRLGAVGAIRLPEWGPFDPHCVWLETLQDMAANRCQWRSCSFK</sequence>
<evidence type="ECO:0008006" key="3">
    <source>
        <dbReference type="Google" id="ProtNLM"/>
    </source>
</evidence>
<evidence type="ECO:0000313" key="1">
    <source>
        <dbReference type="EMBL" id="KAG5442559.1"/>
    </source>
</evidence>
<organism evidence="1 2">
    <name type="scientific">Clonorchis sinensis</name>
    <name type="common">Chinese liver fluke</name>
    <dbReference type="NCBI Taxonomy" id="79923"/>
    <lineage>
        <taxon>Eukaryota</taxon>
        <taxon>Metazoa</taxon>
        <taxon>Spiralia</taxon>
        <taxon>Lophotrochozoa</taxon>
        <taxon>Platyhelminthes</taxon>
        <taxon>Trematoda</taxon>
        <taxon>Digenea</taxon>
        <taxon>Opisthorchiida</taxon>
        <taxon>Opisthorchiata</taxon>
        <taxon>Opisthorchiidae</taxon>
        <taxon>Clonorchis</taxon>
    </lineage>
</organism>
<reference evidence="1 2" key="2">
    <citation type="journal article" date="2021" name="Genomics">
        <title>High-quality reference genome for Clonorchis sinensis.</title>
        <authorList>
            <person name="Young N.D."/>
            <person name="Stroehlein A.J."/>
            <person name="Kinkar L."/>
            <person name="Wang T."/>
            <person name="Sohn W.M."/>
            <person name="Chang B.C.H."/>
            <person name="Kaur P."/>
            <person name="Weisz D."/>
            <person name="Dudchenko O."/>
            <person name="Aiden E.L."/>
            <person name="Korhonen P.K."/>
            <person name="Gasser R.B."/>
        </authorList>
    </citation>
    <scope>NUCLEOTIDE SEQUENCE [LARGE SCALE GENOMIC DNA]</scope>
    <source>
        <strain evidence="1">Cs-k2</strain>
    </source>
</reference>
<protein>
    <recommendedName>
        <fullName evidence="3">Reverse transcriptase domain-containing protein</fullName>
    </recommendedName>
</protein>
<gene>
    <name evidence="1" type="ORF">CSKR_108763</name>
</gene>
<keyword evidence="2" id="KW-1185">Reference proteome</keyword>
<dbReference type="EMBL" id="NIRI02000056">
    <property type="protein sequence ID" value="KAG5442559.1"/>
    <property type="molecule type" value="Genomic_DNA"/>
</dbReference>
<dbReference type="AlphaFoldDB" id="A0A3R7JQ04"/>
<name>A0A3R7JQ04_CLOSI</name>
<dbReference type="OrthoDB" id="6227366at2759"/>
<dbReference type="InParanoid" id="A0A3R7JQ04"/>